<name>A0A3N4IA44_ASCIM</name>
<evidence type="ECO:0000313" key="3">
    <source>
        <dbReference type="Proteomes" id="UP000275078"/>
    </source>
</evidence>
<dbReference type="Proteomes" id="UP000275078">
    <property type="component" value="Unassembled WGS sequence"/>
</dbReference>
<evidence type="ECO:0000313" key="2">
    <source>
        <dbReference type="EMBL" id="RPA81051.1"/>
    </source>
</evidence>
<sequence>MSTSSTRENDADTTSTTGVHSERSDPLSTSAAGVDCSLAADDQSEDSSTEEDSDATEAPEYATMIIEHVLTGNPFDPHRIGHSLLSATKQYLDEYIRPSEDWWTVITPGMTSFAPGWFDPAKSFCLSPFMDISVRSAFGIFDYAYNGEFPEDIREVVEECLEFLFTRVFCSFRLLFIKSLTSGDLSDQISLRNFVVLFRGLILYLALPYTVDVNPETRVPTKVARSARDISLRCLILKDVISDLKTTTDNLENSGVWKSWDFYHHHMVVKFWFEDILGYHINEQGTMSRGLSEDGWEITDQGKIIGNVVRAVVKEGGFSPVATLDQMAYATTHFLFRFIAKLLIAGDWLRDVKHLRTKFRWEKPNNSDASGSPGSSKPRHTNELHFTGPSPIPNDIVAQLTSKIGDGRDVKDVPKRLVMECPLLRDYMRILVDLHSDMTFRQRCEAKLVREDGQVWLIQTTLLSMQAELATLMISDSEATPDSLLIVVRRYSELVAFFRKARFRSERLEVLIRRYVEEDGSPSFSIVNGVRSATEPYDKKPGHRKFALEPYRKDGTGGYESD</sequence>
<feature type="compositionally biased region" description="Polar residues" evidence="1">
    <location>
        <begin position="366"/>
        <end position="375"/>
    </location>
</feature>
<reference evidence="2 3" key="1">
    <citation type="journal article" date="2018" name="Nat. Ecol. Evol.">
        <title>Pezizomycetes genomes reveal the molecular basis of ectomycorrhizal truffle lifestyle.</title>
        <authorList>
            <person name="Murat C."/>
            <person name="Payen T."/>
            <person name="Noel B."/>
            <person name="Kuo A."/>
            <person name="Morin E."/>
            <person name="Chen J."/>
            <person name="Kohler A."/>
            <person name="Krizsan K."/>
            <person name="Balestrini R."/>
            <person name="Da Silva C."/>
            <person name="Montanini B."/>
            <person name="Hainaut M."/>
            <person name="Levati E."/>
            <person name="Barry K.W."/>
            <person name="Belfiori B."/>
            <person name="Cichocki N."/>
            <person name="Clum A."/>
            <person name="Dockter R.B."/>
            <person name="Fauchery L."/>
            <person name="Guy J."/>
            <person name="Iotti M."/>
            <person name="Le Tacon F."/>
            <person name="Lindquist E.A."/>
            <person name="Lipzen A."/>
            <person name="Malagnac F."/>
            <person name="Mello A."/>
            <person name="Molinier V."/>
            <person name="Miyauchi S."/>
            <person name="Poulain J."/>
            <person name="Riccioni C."/>
            <person name="Rubini A."/>
            <person name="Sitrit Y."/>
            <person name="Splivallo R."/>
            <person name="Traeger S."/>
            <person name="Wang M."/>
            <person name="Zifcakova L."/>
            <person name="Wipf D."/>
            <person name="Zambonelli A."/>
            <person name="Paolocci F."/>
            <person name="Nowrousian M."/>
            <person name="Ottonello S."/>
            <person name="Baldrian P."/>
            <person name="Spatafora J.W."/>
            <person name="Henrissat B."/>
            <person name="Nagy L.G."/>
            <person name="Aury J.M."/>
            <person name="Wincker P."/>
            <person name="Grigoriev I.V."/>
            <person name="Bonfante P."/>
            <person name="Martin F.M."/>
        </authorList>
    </citation>
    <scope>NUCLEOTIDE SEQUENCE [LARGE SCALE GENOMIC DNA]</scope>
    <source>
        <strain evidence="2 3">RN42</strain>
    </source>
</reference>
<protein>
    <submittedName>
        <fullName evidence="2">Uncharacterized protein</fullName>
    </submittedName>
</protein>
<feature type="compositionally biased region" description="Acidic residues" evidence="1">
    <location>
        <begin position="42"/>
        <end position="57"/>
    </location>
</feature>
<feature type="region of interest" description="Disordered" evidence="1">
    <location>
        <begin position="538"/>
        <end position="562"/>
    </location>
</feature>
<feature type="region of interest" description="Disordered" evidence="1">
    <location>
        <begin position="1"/>
        <end position="58"/>
    </location>
</feature>
<keyword evidence="3" id="KW-1185">Reference proteome</keyword>
<evidence type="ECO:0000256" key="1">
    <source>
        <dbReference type="SAM" id="MobiDB-lite"/>
    </source>
</evidence>
<dbReference type="EMBL" id="ML119683">
    <property type="protein sequence ID" value="RPA81051.1"/>
    <property type="molecule type" value="Genomic_DNA"/>
</dbReference>
<accession>A0A3N4IA44</accession>
<feature type="region of interest" description="Disordered" evidence="1">
    <location>
        <begin position="363"/>
        <end position="394"/>
    </location>
</feature>
<proteinExistence type="predicted"/>
<gene>
    <name evidence="2" type="ORF">BJ508DRAFT_118820</name>
</gene>
<organism evidence="2 3">
    <name type="scientific">Ascobolus immersus RN42</name>
    <dbReference type="NCBI Taxonomy" id="1160509"/>
    <lineage>
        <taxon>Eukaryota</taxon>
        <taxon>Fungi</taxon>
        <taxon>Dikarya</taxon>
        <taxon>Ascomycota</taxon>
        <taxon>Pezizomycotina</taxon>
        <taxon>Pezizomycetes</taxon>
        <taxon>Pezizales</taxon>
        <taxon>Ascobolaceae</taxon>
        <taxon>Ascobolus</taxon>
    </lineage>
</organism>
<dbReference type="AlphaFoldDB" id="A0A3N4IA44"/>
<feature type="compositionally biased region" description="Basic and acidic residues" evidence="1">
    <location>
        <begin position="538"/>
        <end position="555"/>
    </location>
</feature>
<feature type="compositionally biased region" description="Polar residues" evidence="1">
    <location>
        <begin position="1"/>
        <end position="19"/>
    </location>
</feature>